<dbReference type="PATRIC" id="fig|1299334.3.peg.7053"/>
<organism evidence="1">
    <name type="scientific">Mycobacterium xenopi 4042</name>
    <dbReference type="NCBI Taxonomy" id="1299334"/>
    <lineage>
        <taxon>Bacteria</taxon>
        <taxon>Bacillati</taxon>
        <taxon>Actinomycetota</taxon>
        <taxon>Actinomycetes</taxon>
        <taxon>Mycobacteriales</taxon>
        <taxon>Mycobacteriaceae</taxon>
        <taxon>Mycobacterium</taxon>
    </lineage>
</organism>
<comment type="caution">
    <text evidence="1">The sequence shown here is derived from an EMBL/GenBank/DDBJ whole genome shotgun (WGS) entry which is preliminary data.</text>
</comment>
<sequence>MTQLGRLLDAARGAGIRVVHATYEGSLGGQQVGTARLWRALGRPPPTGHPEAKPRRFFPNCWRLQI</sequence>
<dbReference type="EMBL" id="JAOB01000069">
    <property type="protein sequence ID" value="EUA23627.1"/>
    <property type="molecule type" value="Genomic_DNA"/>
</dbReference>
<proteinExistence type="predicted"/>
<dbReference type="GO" id="GO:0016787">
    <property type="term" value="F:hydrolase activity"/>
    <property type="evidence" value="ECO:0007669"/>
    <property type="project" value="UniProtKB-KW"/>
</dbReference>
<reference evidence="1" key="1">
    <citation type="submission" date="2014-01" db="EMBL/GenBank/DDBJ databases">
        <authorList>
            <person name="Brown-Elliot B."/>
            <person name="Wallace R."/>
            <person name="Lenaerts A."/>
            <person name="Ordway D."/>
            <person name="DeGroote M.A."/>
            <person name="Parker T."/>
            <person name="Sizemore C."/>
            <person name="Tallon L.J."/>
            <person name="Sadzewicz L.K."/>
            <person name="Sengamalay N."/>
            <person name="Fraser C.M."/>
            <person name="Hine E."/>
            <person name="Shefchek K.A."/>
            <person name="Das S.P."/>
            <person name="Tettelin H."/>
        </authorList>
    </citation>
    <scope>NUCLEOTIDE SEQUENCE [LARGE SCALE GENOMIC DNA]</scope>
    <source>
        <strain evidence="1">4042</strain>
    </source>
</reference>
<evidence type="ECO:0000313" key="1">
    <source>
        <dbReference type="EMBL" id="EUA23627.1"/>
    </source>
</evidence>
<keyword evidence="1" id="KW-0378">Hydrolase</keyword>
<gene>
    <name evidence="1" type="ORF">I553_5087</name>
</gene>
<accession>X7ZVI1</accession>
<protein>
    <submittedName>
        <fullName evidence="1">Putative isochorismatase hydrolase</fullName>
    </submittedName>
</protein>
<dbReference type="AlphaFoldDB" id="X7ZVI1"/>
<name>X7ZVI1_MYCXE</name>